<keyword evidence="6 7" id="KW-0472">Membrane</keyword>
<evidence type="ECO:0000313" key="9">
    <source>
        <dbReference type="EMBL" id="MFD1201225.1"/>
    </source>
</evidence>
<gene>
    <name evidence="9" type="ORF">ACFQ3U_04890</name>
</gene>
<feature type="domain" description="ABC transmembrane type-1" evidence="8">
    <location>
        <begin position="86"/>
        <end position="275"/>
    </location>
</feature>
<evidence type="ECO:0000256" key="3">
    <source>
        <dbReference type="ARBA" id="ARBA00022475"/>
    </source>
</evidence>
<evidence type="ECO:0000256" key="4">
    <source>
        <dbReference type="ARBA" id="ARBA00022692"/>
    </source>
</evidence>
<comment type="subcellular location">
    <subcellularLocation>
        <location evidence="1 7">Cell membrane</location>
        <topology evidence="1 7">Multi-pass membrane protein</topology>
    </subcellularLocation>
</comment>
<evidence type="ECO:0000256" key="6">
    <source>
        <dbReference type="ARBA" id="ARBA00023136"/>
    </source>
</evidence>
<dbReference type="Pfam" id="PF12911">
    <property type="entry name" value="OppC_N"/>
    <property type="match status" value="1"/>
</dbReference>
<dbReference type="Pfam" id="PF00528">
    <property type="entry name" value="BPD_transp_1"/>
    <property type="match status" value="1"/>
</dbReference>
<evidence type="ECO:0000313" key="10">
    <source>
        <dbReference type="Proteomes" id="UP001597181"/>
    </source>
</evidence>
<dbReference type="EMBL" id="JBHTLY010000002">
    <property type="protein sequence ID" value="MFD1201225.1"/>
    <property type="molecule type" value="Genomic_DNA"/>
</dbReference>
<dbReference type="PANTHER" id="PTHR43386">
    <property type="entry name" value="OLIGOPEPTIDE TRANSPORT SYSTEM PERMEASE PROTEIN APPC"/>
    <property type="match status" value="1"/>
</dbReference>
<dbReference type="InterPro" id="IPR050366">
    <property type="entry name" value="BP-dependent_transpt_permease"/>
</dbReference>
<dbReference type="PANTHER" id="PTHR43386:SF1">
    <property type="entry name" value="D,D-DIPEPTIDE TRANSPORT SYSTEM PERMEASE PROTEIN DDPC-RELATED"/>
    <property type="match status" value="1"/>
</dbReference>
<dbReference type="SUPFAM" id="SSF161098">
    <property type="entry name" value="MetI-like"/>
    <property type="match status" value="1"/>
</dbReference>
<dbReference type="Gene3D" id="1.10.3720.10">
    <property type="entry name" value="MetI-like"/>
    <property type="match status" value="1"/>
</dbReference>
<name>A0ABW3TKU3_9MICO</name>
<feature type="transmembrane region" description="Helical" evidence="7">
    <location>
        <begin position="88"/>
        <end position="114"/>
    </location>
</feature>
<sequence length="288" mass="30988">MANLTTQKLLLPIMRRGGSLRRTPWQTWVAVGVLGLIAIACIAAPLVAPYDPTQQSPDRFAGMSGAHWFGTDELGRDLLSRVLHGGQLTLFIVLGATLIAMVLGTAWGMAAAFLRGWVDELLMRLADTVMAIPQMLFALVFISAFGATPLKLAVIIGVLLTPTTARLVRSSVLGEVQEDYYTAAISYGASKGRLLLREVLPNVAGPITVQAAINAANALLLEASMSFVGLGIQPPEATWGTLVQQGYQKMYQSTGYVLFPAIFIFLTIWMLNLLADQLGETAQAKGRK</sequence>
<organism evidence="9 10">
    <name type="scientific">Leucobacter albus</name>
    <dbReference type="NCBI Taxonomy" id="272210"/>
    <lineage>
        <taxon>Bacteria</taxon>
        <taxon>Bacillati</taxon>
        <taxon>Actinomycetota</taxon>
        <taxon>Actinomycetes</taxon>
        <taxon>Micrococcales</taxon>
        <taxon>Microbacteriaceae</taxon>
        <taxon>Leucobacter</taxon>
    </lineage>
</organism>
<evidence type="ECO:0000256" key="2">
    <source>
        <dbReference type="ARBA" id="ARBA00022448"/>
    </source>
</evidence>
<feature type="transmembrane region" description="Helical" evidence="7">
    <location>
        <begin position="256"/>
        <end position="275"/>
    </location>
</feature>
<dbReference type="InterPro" id="IPR025966">
    <property type="entry name" value="OppC_N"/>
</dbReference>
<comment type="caution">
    <text evidence="9">The sequence shown here is derived from an EMBL/GenBank/DDBJ whole genome shotgun (WGS) entry which is preliminary data.</text>
</comment>
<dbReference type="PROSITE" id="PS50928">
    <property type="entry name" value="ABC_TM1"/>
    <property type="match status" value="1"/>
</dbReference>
<dbReference type="InterPro" id="IPR035906">
    <property type="entry name" value="MetI-like_sf"/>
</dbReference>
<keyword evidence="3" id="KW-1003">Cell membrane</keyword>
<dbReference type="InterPro" id="IPR000515">
    <property type="entry name" value="MetI-like"/>
</dbReference>
<keyword evidence="10" id="KW-1185">Reference proteome</keyword>
<keyword evidence="5 7" id="KW-1133">Transmembrane helix</keyword>
<dbReference type="CDD" id="cd06261">
    <property type="entry name" value="TM_PBP2"/>
    <property type="match status" value="1"/>
</dbReference>
<evidence type="ECO:0000259" key="8">
    <source>
        <dbReference type="PROSITE" id="PS50928"/>
    </source>
</evidence>
<dbReference type="RefSeq" id="WP_343957234.1">
    <property type="nucleotide sequence ID" value="NZ_BAAAKZ010000001.1"/>
</dbReference>
<comment type="similarity">
    <text evidence="7">Belongs to the binding-protein-dependent transport system permease family.</text>
</comment>
<evidence type="ECO:0000256" key="1">
    <source>
        <dbReference type="ARBA" id="ARBA00004651"/>
    </source>
</evidence>
<keyword evidence="2 7" id="KW-0813">Transport</keyword>
<dbReference type="Proteomes" id="UP001597181">
    <property type="component" value="Unassembled WGS sequence"/>
</dbReference>
<evidence type="ECO:0000256" key="7">
    <source>
        <dbReference type="RuleBase" id="RU363032"/>
    </source>
</evidence>
<accession>A0ABW3TKU3</accession>
<proteinExistence type="inferred from homology"/>
<evidence type="ECO:0000256" key="5">
    <source>
        <dbReference type="ARBA" id="ARBA00022989"/>
    </source>
</evidence>
<keyword evidence="4 7" id="KW-0812">Transmembrane</keyword>
<feature type="transmembrane region" description="Helical" evidence="7">
    <location>
        <begin position="25"/>
        <end position="48"/>
    </location>
</feature>
<protein>
    <submittedName>
        <fullName evidence="9">ABC transporter permease</fullName>
    </submittedName>
</protein>
<reference evidence="10" key="1">
    <citation type="journal article" date="2019" name="Int. J. Syst. Evol. Microbiol.">
        <title>The Global Catalogue of Microorganisms (GCM) 10K type strain sequencing project: providing services to taxonomists for standard genome sequencing and annotation.</title>
        <authorList>
            <consortium name="The Broad Institute Genomics Platform"/>
            <consortium name="The Broad Institute Genome Sequencing Center for Infectious Disease"/>
            <person name="Wu L."/>
            <person name="Ma J."/>
        </authorList>
    </citation>
    <scope>NUCLEOTIDE SEQUENCE [LARGE SCALE GENOMIC DNA]</scope>
    <source>
        <strain evidence="10">CCUG 50213</strain>
    </source>
</reference>
<feature type="transmembrane region" description="Helical" evidence="7">
    <location>
        <begin position="135"/>
        <end position="160"/>
    </location>
</feature>